<name>A0ABY7GTV8_9BACT</name>
<dbReference type="PANTHER" id="PTHR36220:SF1">
    <property type="entry name" value="GAMMA TUBULIN COMPLEX COMPONENT C-TERMINAL DOMAIN-CONTAINING PROTEIN"/>
    <property type="match status" value="1"/>
</dbReference>
<keyword evidence="3" id="KW-1185">Reference proteome</keyword>
<evidence type="ECO:0000313" key="3">
    <source>
        <dbReference type="Proteomes" id="UP001164459"/>
    </source>
</evidence>
<organism evidence="2 3">
    <name type="scientific">Nannocystis punicea</name>
    <dbReference type="NCBI Taxonomy" id="2995304"/>
    <lineage>
        <taxon>Bacteria</taxon>
        <taxon>Pseudomonadati</taxon>
        <taxon>Myxococcota</taxon>
        <taxon>Polyangia</taxon>
        <taxon>Nannocystales</taxon>
        <taxon>Nannocystaceae</taxon>
        <taxon>Nannocystis</taxon>
    </lineage>
</organism>
<dbReference type="SUPFAM" id="SSF89372">
    <property type="entry name" value="Fucose-specific lectin"/>
    <property type="match status" value="1"/>
</dbReference>
<proteinExistence type="predicted"/>
<dbReference type="PANTHER" id="PTHR36220">
    <property type="entry name" value="UNNAMED PRODUCT"/>
    <property type="match status" value="1"/>
</dbReference>
<protein>
    <recommendedName>
        <fullName evidence="4">MYXO-CTERM domain-containing protein</fullName>
    </recommendedName>
</protein>
<gene>
    <name evidence="2" type="ORF">O0S08_29465</name>
</gene>
<feature type="chain" id="PRO_5047076772" description="MYXO-CTERM domain-containing protein" evidence="1">
    <location>
        <begin position="24"/>
        <end position="409"/>
    </location>
</feature>
<sequence length="409" mass="44209">MVLRRLSRSAALALVMVPAVARAGEIGDDFGRVIAADGERVAIAAPLSNYRWFDGGAVDIYHLREGTWRFEQRVTPSEPQFAAEFGSALALGGDLLAVARIDDYGAEQAWVFGRGPDGWAELAVLRPPADAEDYDFAAVAVDDGWVAVGTPYVMRAGAPEPGEIHLFQRTGDGMAPRQVLVGTPGARRQLGQSFEMARGVLVAPTREGFETWVRAGSTWTLEGVLPPAGPDDPLFDYAFDGATLLALERPGGVMRIYSRKDGGWSAAQTIEAFSDVNFSQETALFGDWAAISIWLSQEPDDDSDPQRVRLLHREAGTWKVAGTIAHESPDYFGMSPALTDQWLWVGELADEPEGFSEALAFRRDGADWSLQAAVTAVEVAETESGCAVTDGGPLALAGLLLARRRRRTR</sequence>
<dbReference type="RefSeq" id="WP_269032668.1">
    <property type="nucleotide sequence ID" value="NZ_CP114040.1"/>
</dbReference>
<evidence type="ECO:0000313" key="2">
    <source>
        <dbReference type="EMBL" id="WAS90338.1"/>
    </source>
</evidence>
<dbReference type="EMBL" id="CP114040">
    <property type="protein sequence ID" value="WAS90338.1"/>
    <property type="molecule type" value="Genomic_DNA"/>
</dbReference>
<keyword evidence="1" id="KW-0732">Signal</keyword>
<evidence type="ECO:0000256" key="1">
    <source>
        <dbReference type="SAM" id="SignalP"/>
    </source>
</evidence>
<accession>A0ABY7GTV8</accession>
<dbReference type="Proteomes" id="UP001164459">
    <property type="component" value="Chromosome"/>
</dbReference>
<reference evidence="2" key="1">
    <citation type="submission" date="2022-11" db="EMBL/GenBank/DDBJ databases">
        <title>Minimal conservation of predation-associated metabolite biosynthetic gene clusters underscores biosynthetic potential of Myxococcota including descriptions for ten novel species: Archangium lansinium sp. nov., Myxococcus landrumus sp. nov., Nannocystis bai.</title>
        <authorList>
            <person name="Ahearne A."/>
            <person name="Stevens C."/>
            <person name="Dowd S."/>
        </authorList>
    </citation>
    <scope>NUCLEOTIDE SEQUENCE</scope>
    <source>
        <strain evidence="2">Fl3</strain>
    </source>
</reference>
<evidence type="ECO:0008006" key="4">
    <source>
        <dbReference type="Google" id="ProtNLM"/>
    </source>
</evidence>
<feature type="signal peptide" evidence="1">
    <location>
        <begin position="1"/>
        <end position="23"/>
    </location>
</feature>